<proteinExistence type="predicted"/>
<dbReference type="PANTHER" id="PTHR21089">
    <property type="entry name" value="SHIKIMATE DEHYDROGENASE"/>
    <property type="match status" value="1"/>
</dbReference>
<evidence type="ECO:0000256" key="6">
    <source>
        <dbReference type="ARBA" id="ARBA00049442"/>
    </source>
</evidence>
<dbReference type="EMBL" id="BMZH01000002">
    <property type="protein sequence ID" value="GHA86639.1"/>
    <property type="molecule type" value="Genomic_DNA"/>
</dbReference>
<feature type="domain" description="Quinate/shikimate 5-dehydrogenase/glutamyl-tRNA reductase" evidence="7">
    <location>
        <begin position="98"/>
        <end position="209"/>
    </location>
</feature>
<dbReference type="AlphaFoldDB" id="A0A8J3G1J5"/>
<evidence type="ECO:0000256" key="2">
    <source>
        <dbReference type="ARBA" id="ARBA00012962"/>
    </source>
</evidence>
<dbReference type="InterPro" id="IPR006151">
    <property type="entry name" value="Shikm_DH/Glu-tRNA_Rdtase"/>
</dbReference>
<evidence type="ECO:0000256" key="5">
    <source>
        <dbReference type="ARBA" id="ARBA00023141"/>
    </source>
</evidence>
<sequence>MHNHWLRESGVRGAYVPFMVKPWEAEQAFSSLKKTTISGVNVTLPLKTAAFKAADETTDDADRIGAANCLYVRRGKLIAHNTDLEGFSGPLRQLRNQTDFKSMTALVVGAGGAARAVIAALIGMGLPEIILVNRTDHKAERLVSQVGLPSFYALPWANRKLAVKRAGLIINASAAGMSGHPALDMSLKDAPKTTLIYDLIYTPEVTPLIAEANARGLETLGGLNMLIAQARPSFQLFYGELAPSSDPSDILRRALLTGQR</sequence>
<comment type="catalytic activity">
    <reaction evidence="6">
        <text>shikimate + NADP(+) = 3-dehydroshikimate + NADPH + H(+)</text>
        <dbReference type="Rhea" id="RHEA:17737"/>
        <dbReference type="ChEBI" id="CHEBI:15378"/>
        <dbReference type="ChEBI" id="CHEBI:16630"/>
        <dbReference type="ChEBI" id="CHEBI:36208"/>
        <dbReference type="ChEBI" id="CHEBI:57783"/>
        <dbReference type="ChEBI" id="CHEBI:58349"/>
        <dbReference type="EC" id="1.1.1.25"/>
    </reaction>
</comment>
<dbReference type="GO" id="GO:0004764">
    <property type="term" value="F:shikimate 3-dehydrogenase (NADP+) activity"/>
    <property type="evidence" value="ECO:0007669"/>
    <property type="project" value="UniProtKB-EC"/>
</dbReference>
<accession>A0A8J3G1J5</accession>
<keyword evidence="5" id="KW-0057">Aromatic amino acid biosynthesis</keyword>
<dbReference type="GO" id="GO:0005829">
    <property type="term" value="C:cytosol"/>
    <property type="evidence" value="ECO:0007669"/>
    <property type="project" value="TreeGrafter"/>
</dbReference>
<keyword evidence="10" id="KW-1185">Reference proteome</keyword>
<dbReference type="InterPro" id="IPR013708">
    <property type="entry name" value="Shikimate_DH-bd_N"/>
</dbReference>
<comment type="caution">
    <text evidence="9">The sequence shown here is derived from an EMBL/GenBank/DDBJ whole genome shotgun (WGS) entry which is preliminary data.</text>
</comment>
<feature type="domain" description="Shikimate dehydrogenase substrate binding N-terminal" evidence="8">
    <location>
        <begin position="1"/>
        <end position="70"/>
    </location>
</feature>
<reference evidence="9" key="2">
    <citation type="submission" date="2020-09" db="EMBL/GenBank/DDBJ databases">
        <authorList>
            <person name="Sun Q."/>
            <person name="Kim S."/>
        </authorList>
    </citation>
    <scope>NUCLEOTIDE SEQUENCE</scope>
    <source>
        <strain evidence="9">KCTC 32513</strain>
    </source>
</reference>
<dbReference type="GO" id="GO:0009423">
    <property type="term" value="P:chorismate biosynthetic process"/>
    <property type="evidence" value="ECO:0007669"/>
    <property type="project" value="UniProtKB-UniPathway"/>
</dbReference>
<evidence type="ECO:0000259" key="8">
    <source>
        <dbReference type="Pfam" id="PF08501"/>
    </source>
</evidence>
<dbReference type="EC" id="1.1.1.25" evidence="2"/>
<dbReference type="Pfam" id="PF01488">
    <property type="entry name" value="Shikimate_DH"/>
    <property type="match status" value="1"/>
</dbReference>
<evidence type="ECO:0000256" key="1">
    <source>
        <dbReference type="ARBA" id="ARBA00004871"/>
    </source>
</evidence>
<dbReference type="InterPro" id="IPR036291">
    <property type="entry name" value="NAD(P)-bd_dom_sf"/>
</dbReference>
<evidence type="ECO:0000256" key="3">
    <source>
        <dbReference type="ARBA" id="ARBA00022857"/>
    </source>
</evidence>
<dbReference type="Gene3D" id="3.40.50.10860">
    <property type="entry name" value="Leucine Dehydrogenase, chain A, domain 1"/>
    <property type="match status" value="1"/>
</dbReference>
<dbReference type="Pfam" id="PF08501">
    <property type="entry name" value="Shikimate_dh_N"/>
    <property type="match status" value="1"/>
</dbReference>
<dbReference type="PANTHER" id="PTHR21089:SF1">
    <property type="entry name" value="BIFUNCTIONAL 3-DEHYDROQUINATE DEHYDRATASE_SHIKIMATE DEHYDROGENASE, CHLOROPLASTIC"/>
    <property type="match status" value="1"/>
</dbReference>
<keyword evidence="5" id="KW-0028">Amino-acid biosynthesis</keyword>
<comment type="pathway">
    <text evidence="1">Metabolic intermediate biosynthesis; chorismate biosynthesis; chorismate from D-erythrose 4-phosphate and phosphoenolpyruvate: step 4/7.</text>
</comment>
<evidence type="ECO:0000313" key="9">
    <source>
        <dbReference type="EMBL" id="GHA86639.1"/>
    </source>
</evidence>
<name>A0A8J3G1J5_9PROT</name>
<dbReference type="InterPro" id="IPR046346">
    <property type="entry name" value="Aminoacid_DH-like_N_sf"/>
</dbReference>
<keyword evidence="3" id="KW-0521">NADP</keyword>
<dbReference type="GO" id="GO:0009073">
    <property type="term" value="P:aromatic amino acid family biosynthetic process"/>
    <property type="evidence" value="ECO:0007669"/>
    <property type="project" value="UniProtKB-KW"/>
</dbReference>
<reference evidence="9" key="1">
    <citation type="journal article" date="2014" name="Int. J. Syst. Evol. Microbiol.">
        <title>Complete genome sequence of Corynebacterium casei LMG S-19264T (=DSM 44701T), isolated from a smear-ripened cheese.</title>
        <authorList>
            <consortium name="US DOE Joint Genome Institute (JGI-PGF)"/>
            <person name="Walter F."/>
            <person name="Albersmeier A."/>
            <person name="Kalinowski J."/>
            <person name="Ruckert C."/>
        </authorList>
    </citation>
    <scope>NUCLEOTIDE SEQUENCE</scope>
    <source>
        <strain evidence="9">KCTC 32513</strain>
    </source>
</reference>
<dbReference type="GO" id="GO:0019632">
    <property type="term" value="P:shikimate metabolic process"/>
    <property type="evidence" value="ECO:0007669"/>
    <property type="project" value="TreeGrafter"/>
</dbReference>
<dbReference type="InterPro" id="IPR022893">
    <property type="entry name" value="Shikimate_DH_fam"/>
</dbReference>
<dbReference type="SUPFAM" id="SSF51735">
    <property type="entry name" value="NAD(P)-binding Rossmann-fold domains"/>
    <property type="match status" value="1"/>
</dbReference>
<dbReference type="Proteomes" id="UP000634004">
    <property type="component" value="Unassembled WGS sequence"/>
</dbReference>
<dbReference type="CDD" id="cd01065">
    <property type="entry name" value="NAD_bind_Shikimate_DH"/>
    <property type="match status" value="1"/>
</dbReference>
<dbReference type="GO" id="GO:0050661">
    <property type="term" value="F:NADP binding"/>
    <property type="evidence" value="ECO:0007669"/>
    <property type="project" value="TreeGrafter"/>
</dbReference>
<keyword evidence="4" id="KW-0560">Oxidoreductase</keyword>
<evidence type="ECO:0000313" key="10">
    <source>
        <dbReference type="Proteomes" id="UP000634004"/>
    </source>
</evidence>
<evidence type="ECO:0000256" key="4">
    <source>
        <dbReference type="ARBA" id="ARBA00023002"/>
    </source>
</evidence>
<gene>
    <name evidence="9" type="primary">aroE</name>
    <name evidence="9" type="ORF">GCM10009069_07310</name>
</gene>
<dbReference type="SUPFAM" id="SSF53223">
    <property type="entry name" value="Aminoacid dehydrogenase-like, N-terminal domain"/>
    <property type="match status" value="1"/>
</dbReference>
<evidence type="ECO:0000259" key="7">
    <source>
        <dbReference type="Pfam" id="PF01488"/>
    </source>
</evidence>
<protein>
    <recommendedName>
        <fullName evidence="2">shikimate dehydrogenase (NADP(+))</fullName>
        <ecNumber evidence="2">1.1.1.25</ecNumber>
    </recommendedName>
</protein>
<organism evidence="9 10">
    <name type="scientific">Algimonas arctica</name>
    <dbReference type="NCBI Taxonomy" id="1479486"/>
    <lineage>
        <taxon>Bacteria</taxon>
        <taxon>Pseudomonadati</taxon>
        <taxon>Pseudomonadota</taxon>
        <taxon>Alphaproteobacteria</taxon>
        <taxon>Maricaulales</taxon>
        <taxon>Robiginitomaculaceae</taxon>
        <taxon>Algimonas</taxon>
    </lineage>
</organism>
<dbReference type="Gene3D" id="3.40.50.720">
    <property type="entry name" value="NAD(P)-binding Rossmann-like Domain"/>
    <property type="match status" value="1"/>
</dbReference>
<dbReference type="UniPathway" id="UPA00053">
    <property type="reaction ID" value="UER00087"/>
</dbReference>